<name>A0ABV8NWA2_9BURK</name>
<evidence type="ECO:0000313" key="8">
    <source>
        <dbReference type="Proteomes" id="UP001595848"/>
    </source>
</evidence>
<evidence type="ECO:0000256" key="1">
    <source>
        <dbReference type="ARBA" id="ARBA00004141"/>
    </source>
</evidence>
<evidence type="ECO:0000256" key="5">
    <source>
        <dbReference type="SAM" id="Phobius"/>
    </source>
</evidence>
<sequence>MLQKIILACVVFIVILVALTFGETLFHQVFAWISYLSGLVIQNFTDVYTLASAYVHVHPMRVLIALVLTIPVSLWIIRNKGAGLERKASPRKIAIVLAIFLGWLGGHRFYLGQIGWGIVYLVLFYVFTPLVVVLSLIDAIRYAFMSDEEFTPGHV</sequence>
<organism evidence="7 8">
    <name type="scientific">Candidimonas humi</name>
    <dbReference type="NCBI Taxonomy" id="683355"/>
    <lineage>
        <taxon>Bacteria</taxon>
        <taxon>Pseudomonadati</taxon>
        <taxon>Pseudomonadota</taxon>
        <taxon>Betaproteobacteria</taxon>
        <taxon>Burkholderiales</taxon>
        <taxon>Alcaligenaceae</taxon>
        <taxon>Candidimonas</taxon>
    </lineage>
</organism>
<dbReference type="Pfam" id="PF05154">
    <property type="entry name" value="TM2"/>
    <property type="match status" value="1"/>
</dbReference>
<feature type="transmembrane region" description="Helical" evidence="5">
    <location>
        <begin position="93"/>
        <end position="111"/>
    </location>
</feature>
<feature type="transmembrane region" description="Helical" evidence="5">
    <location>
        <begin position="117"/>
        <end position="137"/>
    </location>
</feature>
<dbReference type="RefSeq" id="WP_217965123.1">
    <property type="nucleotide sequence ID" value="NZ_JAHTBN010000005.1"/>
</dbReference>
<comment type="subcellular location">
    <subcellularLocation>
        <location evidence="1">Membrane</location>
        <topology evidence="1">Multi-pass membrane protein</topology>
    </subcellularLocation>
</comment>
<dbReference type="EMBL" id="JBHSBV010000001">
    <property type="protein sequence ID" value="MFC4200118.1"/>
    <property type="molecule type" value="Genomic_DNA"/>
</dbReference>
<feature type="domain" description="TM2" evidence="6">
    <location>
        <begin position="92"/>
        <end position="140"/>
    </location>
</feature>
<evidence type="ECO:0000256" key="4">
    <source>
        <dbReference type="ARBA" id="ARBA00023136"/>
    </source>
</evidence>
<dbReference type="InterPro" id="IPR007829">
    <property type="entry name" value="TM2"/>
</dbReference>
<reference evidence="8" key="1">
    <citation type="journal article" date="2019" name="Int. J. Syst. Evol. Microbiol.">
        <title>The Global Catalogue of Microorganisms (GCM) 10K type strain sequencing project: providing services to taxonomists for standard genome sequencing and annotation.</title>
        <authorList>
            <consortium name="The Broad Institute Genomics Platform"/>
            <consortium name="The Broad Institute Genome Sequencing Center for Infectious Disease"/>
            <person name="Wu L."/>
            <person name="Ma J."/>
        </authorList>
    </citation>
    <scope>NUCLEOTIDE SEQUENCE [LARGE SCALE GENOMIC DNA]</scope>
    <source>
        <strain evidence="8">LMG 24813</strain>
    </source>
</reference>
<feature type="transmembrane region" description="Helical" evidence="5">
    <location>
        <begin position="60"/>
        <end position="77"/>
    </location>
</feature>
<evidence type="ECO:0000259" key="6">
    <source>
        <dbReference type="Pfam" id="PF05154"/>
    </source>
</evidence>
<evidence type="ECO:0000256" key="3">
    <source>
        <dbReference type="ARBA" id="ARBA00022989"/>
    </source>
</evidence>
<keyword evidence="2 5" id="KW-0812">Transmembrane</keyword>
<evidence type="ECO:0000313" key="7">
    <source>
        <dbReference type="EMBL" id="MFC4200118.1"/>
    </source>
</evidence>
<comment type="caution">
    <text evidence="7">The sequence shown here is derived from an EMBL/GenBank/DDBJ whole genome shotgun (WGS) entry which is preliminary data.</text>
</comment>
<keyword evidence="4 5" id="KW-0472">Membrane</keyword>
<keyword evidence="8" id="KW-1185">Reference proteome</keyword>
<dbReference type="Proteomes" id="UP001595848">
    <property type="component" value="Unassembled WGS sequence"/>
</dbReference>
<accession>A0ABV8NWA2</accession>
<proteinExistence type="predicted"/>
<protein>
    <submittedName>
        <fullName evidence="7">TM2 domain-containing protein</fullName>
    </submittedName>
</protein>
<keyword evidence="3 5" id="KW-1133">Transmembrane helix</keyword>
<evidence type="ECO:0000256" key="2">
    <source>
        <dbReference type="ARBA" id="ARBA00022692"/>
    </source>
</evidence>
<gene>
    <name evidence="7" type="ORF">ACFOY1_04040</name>
</gene>